<gene>
    <name evidence="1" type="ORF">PY649_34620</name>
</gene>
<sequence>MTLKRRPHHDLVQVKAKFATTKTLEATSTAIRNARDLGYSLSDIVDAVQALQHRDFVKSETAHSPPNSKVWHDTYNLAWDERFLYLKFAGETLIDVVLTSFKELNND</sequence>
<organism evidence="1 2">
    <name type="scientific">Rhizobium mayense</name>
    <dbReference type="NCBI Taxonomy" id="1312184"/>
    <lineage>
        <taxon>Bacteria</taxon>
        <taxon>Pseudomonadati</taxon>
        <taxon>Pseudomonadota</taxon>
        <taxon>Alphaproteobacteria</taxon>
        <taxon>Hyphomicrobiales</taxon>
        <taxon>Rhizobiaceae</taxon>
        <taxon>Rhizobium/Agrobacterium group</taxon>
        <taxon>Rhizobium</taxon>
    </lineage>
</organism>
<name>A0ABT7K5V7_9HYPH</name>
<dbReference type="RefSeq" id="WP_285873564.1">
    <property type="nucleotide sequence ID" value="NZ_JARFYM010000085.1"/>
</dbReference>
<proteinExistence type="predicted"/>
<dbReference type="EMBL" id="JARFYM010000085">
    <property type="protein sequence ID" value="MDL2403986.1"/>
    <property type="molecule type" value="Genomic_DNA"/>
</dbReference>
<dbReference type="InterPro" id="IPR038493">
    <property type="entry name" value="MqsR_sf"/>
</dbReference>
<evidence type="ECO:0000313" key="1">
    <source>
        <dbReference type="EMBL" id="MDL2403986.1"/>
    </source>
</evidence>
<dbReference type="Proteomes" id="UP001172645">
    <property type="component" value="Unassembled WGS sequence"/>
</dbReference>
<protein>
    <submittedName>
        <fullName evidence="1">Type II toxin-antitoxin system MqsR family toxin</fullName>
    </submittedName>
</protein>
<dbReference type="Pfam" id="PF15723">
    <property type="entry name" value="MqsR_toxin"/>
    <property type="match status" value="1"/>
</dbReference>
<dbReference type="Gene3D" id="3.30.2310.40">
    <property type="match status" value="1"/>
</dbReference>
<accession>A0ABT7K5V7</accession>
<comment type="caution">
    <text evidence="1">The sequence shown here is derived from an EMBL/GenBank/DDBJ whole genome shotgun (WGS) entry which is preliminary data.</text>
</comment>
<reference evidence="1" key="1">
    <citation type="submission" date="2023-06" db="EMBL/GenBank/DDBJ databases">
        <title>Phylogenetic Diversity of Rhizobium strains.</title>
        <authorList>
            <person name="Moura F.T."/>
            <person name="Helene L.C.F."/>
            <person name="Hungria M."/>
        </authorList>
    </citation>
    <scope>NUCLEOTIDE SEQUENCE</scope>
    <source>
        <strain evidence="1">CCGE526</strain>
    </source>
</reference>
<evidence type="ECO:0000313" key="2">
    <source>
        <dbReference type="Proteomes" id="UP001172645"/>
    </source>
</evidence>
<dbReference type="CDD" id="cd12869">
    <property type="entry name" value="MqsR"/>
    <property type="match status" value="1"/>
</dbReference>
<keyword evidence="2" id="KW-1185">Reference proteome</keyword>
<dbReference type="InterPro" id="IPR031451">
    <property type="entry name" value="MqsR_toxin"/>
</dbReference>